<comment type="similarity">
    <text evidence="1">Belongs to the sigma-70 factor family. ECF subfamily.</text>
</comment>
<dbReference type="NCBIfam" id="TIGR02937">
    <property type="entry name" value="sigma70-ECF"/>
    <property type="match status" value="1"/>
</dbReference>
<evidence type="ECO:0000256" key="4">
    <source>
        <dbReference type="ARBA" id="ARBA00023125"/>
    </source>
</evidence>
<name>A0ABW8AGX1_9ACTN</name>
<dbReference type="InterPro" id="IPR039425">
    <property type="entry name" value="RNA_pol_sigma-70-like"/>
</dbReference>
<keyword evidence="5" id="KW-0804">Transcription</keyword>
<proteinExistence type="inferred from homology"/>
<dbReference type="Pfam" id="PF04545">
    <property type="entry name" value="Sigma70_r4"/>
    <property type="match status" value="1"/>
</dbReference>
<reference evidence="8 9" key="1">
    <citation type="submission" date="2024-10" db="EMBL/GenBank/DDBJ databases">
        <title>The Natural Products Discovery Center: Release of the First 8490 Sequenced Strains for Exploring Actinobacteria Biosynthetic Diversity.</title>
        <authorList>
            <person name="Kalkreuter E."/>
            <person name="Kautsar S.A."/>
            <person name="Yang D."/>
            <person name="Bader C.D."/>
            <person name="Teijaro C.N."/>
            <person name="Fluegel L."/>
            <person name="Davis C.M."/>
            <person name="Simpson J.R."/>
            <person name="Lauterbach L."/>
            <person name="Steele A.D."/>
            <person name="Gui C."/>
            <person name="Meng S."/>
            <person name="Li G."/>
            <person name="Viehrig K."/>
            <person name="Ye F."/>
            <person name="Su P."/>
            <person name="Kiefer A.F."/>
            <person name="Nichols A."/>
            <person name="Cepeda A.J."/>
            <person name="Yan W."/>
            <person name="Fan B."/>
            <person name="Jiang Y."/>
            <person name="Adhikari A."/>
            <person name="Zheng C.-J."/>
            <person name="Schuster L."/>
            <person name="Cowan T.M."/>
            <person name="Smanski M.J."/>
            <person name="Chevrette M.G."/>
            <person name="De Carvalho L.P.S."/>
            <person name="Shen B."/>
        </authorList>
    </citation>
    <scope>NUCLEOTIDE SEQUENCE [LARGE SCALE GENOMIC DNA]</scope>
    <source>
        <strain evidence="8 9">NPDC049639</strain>
    </source>
</reference>
<evidence type="ECO:0000313" key="9">
    <source>
        <dbReference type="Proteomes" id="UP001612915"/>
    </source>
</evidence>
<gene>
    <name evidence="8" type="ORF">ACIB24_00825</name>
</gene>
<dbReference type="Gene3D" id="1.10.10.10">
    <property type="entry name" value="Winged helix-like DNA-binding domain superfamily/Winged helix DNA-binding domain"/>
    <property type="match status" value="1"/>
</dbReference>
<dbReference type="InterPro" id="IPR036388">
    <property type="entry name" value="WH-like_DNA-bd_sf"/>
</dbReference>
<dbReference type="InterPro" id="IPR013325">
    <property type="entry name" value="RNA_pol_sigma_r2"/>
</dbReference>
<evidence type="ECO:0000256" key="2">
    <source>
        <dbReference type="ARBA" id="ARBA00023015"/>
    </source>
</evidence>
<dbReference type="InterPro" id="IPR007630">
    <property type="entry name" value="RNA_pol_sigma70_r4"/>
</dbReference>
<dbReference type="SUPFAM" id="SSF88659">
    <property type="entry name" value="Sigma3 and sigma4 domains of RNA polymerase sigma factors"/>
    <property type="match status" value="1"/>
</dbReference>
<evidence type="ECO:0000256" key="3">
    <source>
        <dbReference type="ARBA" id="ARBA00023082"/>
    </source>
</evidence>
<keyword evidence="9" id="KW-1185">Reference proteome</keyword>
<dbReference type="PANTHER" id="PTHR43133:SF50">
    <property type="entry name" value="ECF RNA POLYMERASE SIGMA FACTOR SIGM"/>
    <property type="match status" value="1"/>
</dbReference>
<evidence type="ECO:0000256" key="1">
    <source>
        <dbReference type="ARBA" id="ARBA00010641"/>
    </source>
</evidence>
<dbReference type="InterPro" id="IPR013324">
    <property type="entry name" value="RNA_pol_sigma_r3/r4-like"/>
</dbReference>
<keyword evidence="3" id="KW-0731">Sigma factor</keyword>
<dbReference type="RefSeq" id="WP_398273757.1">
    <property type="nucleotide sequence ID" value="NZ_JBITLV010000001.1"/>
</dbReference>
<accession>A0ABW8AGX1</accession>
<evidence type="ECO:0000259" key="7">
    <source>
        <dbReference type="Pfam" id="PF04545"/>
    </source>
</evidence>
<feature type="domain" description="RNA polymerase sigma-70 region 2" evidence="6">
    <location>
        <begin position="31"/>
        <end position="79"/>
    </location>
</feature>
<organism evidence="8 9">
    <name type="scientific">Spongisporangium articulatum</name>
    <dbReference type="NCBI Taxonomy" id="3362603"/>
    <lineage>
        <taxon>Bacteria</taxon>
        <taxon>Bacillati</taxon>
        <taxon>Actinomycetota</taxon>
        <taxon>Actinomycetes</taxon>
        <taxon>Kineosporiales</taxon>
        <taxon>Kineosporiaceae</taxon>
        <taxon>Spongisporangium</taxon>
    </lineage>
</organism>
<sequence>MHPDDEASFRAFVAERSGSLLHTARLLTGDLTGAAGTAEDLLQEALSRVVPRWGALDNPEAYTRTVLHRLQISRWRRRRFHEVPLPLDLDGFATPDPARAVDDRLLLQRALLALTPRQRSVLVCRYLEDLDERQTSERLGIGIGSVRSIGSRSLARLRDVLPPTLLTEVNR</sequence>
<keyword evidence="4" id="KW-0238">DNA-binding</keyword>
<dbReference type="Proteomes" id="UP001612915">
    <property type="component" value="Unassembled WGS sequence"/>
</dbReference>
<protein>
    <submittedName>
        <fullName evidence="8">SigE family RNA polymerase sigma factor</fullName>
    </submittedName>
</protein>
<dbReference type="InterPro" id="IPR007627">
    <property type="entry name" value="RNA_pol_sigma70_r2"/>
</dbReference>
<evidence type="ECO:0000256" key="5">
    <source>
        <dbReference type="ARBA" id="ARBA00023163"/>
    </source>
</evidence>
<comment type="caution">
    <text evidence="8">The sequence shown here is derived from an EMBL/GenBank/DDBJ whole genome shotgun (WGS) entry which is preliminary data.</text>
</comment>
<keyword evidence="2" id="KW-0805">Transcription regulation</keyword>
<dbReference type="Gene3D" id="1.10.1740.10">
    <property type="match status" value="1"/>
</dbReference>
<evidence type="ECO:0000313" key="8">
    <source>
        <dbReference type="EMBL" id="MFI7585599.1"/>
    </source>
</evidence>
<dbReference type="SUPFAM" id="SSF88946">
    <property type="entry name" value="Sigma2 domain of RNA polymerase sigma factors"/>
    <property type="match status" value="1"/>
</dbReference>
<dbReference type="PANTHER" id="PTHR43133">
    <property type="entry name" value="RNA POLYMERASE ECF-TYPE SIGMA FACTO"/>
    <property type="match status" value="1"/>
</dbReference>
<dbReference type="EMBL" id="JBITLV010000001">
    <property type="protein sequence ID" value="MFI7585599.1"/>
    <property type="molecule type" value="Genomic_DNA"/>
</dbReference>
<dbReference type="Pfam" id="PF04542">
    <property type="entry name" value="Sigma70_r2"/>
    <property type="match status" value="1"/>
</dbReference>
<evidence type="ECO:0000259" key="6">
    <source>
        <dbReference type="Pfam" id="PF04542"/>
    </source>
</evidence>
<feature type="domain" description="RNA polymerase sigma-70 region 4" evidence="7">
    <location>
        <begin position="110"/>
        <end position="158"/>
    </location>
</feature>
<dbReference type="InterPro" id="IPR014284">
    <property type="entry name" value="RNA_pol_sigma-70_dom"/>
</dbReference>